<reference evidence="3 4" key="1">
    <citation type="submission" date="2018-01" db="EMBL/GenBank/DDBJ databases">
        <authorList>
            <person name="Paulsen S."/>
            <person name="Gram L.K."/>
        </authorList>
    </citation>
    <scope>NUCLEOTIDE SEQUENCE [LARGE SCALE GENOMIC DNA]</scope>
    <source>
        <strain evidence="1 4">S3790</strain>
        <strain evidence="2 3">S3895</strain>
    </source>
</reference>
<reference evidence="3 4" key="2">
    <citation type="submission" date="2019-06" db="EMBL/GenBank/DDBJ databases">
        <title>Co-occurence of chitin degradation, pigmentation and bioactivity in marine Pseudoalteromonas.</title>
        <authorList>
            <person name="Sonnenschein E.C."/>
            <person name="Bech P.K."/>
        </authorList>
    </citation>
    <scope>NUCLEOTIDE SEQUENCE [LARGE SCALE GENOMIC DNA]</scope>
    <source>
        <strain evidence="4">S3790</strain>
        <strain evidence="3">S3895</strain>
    </source>
</reference>
<name>A0A5S3VC73_9GAMM</name>
<dbReference type="EMBL" id="PNBW01000002">
    <property type="protein sequence ID" value="TMO79093.1"/>
    <property type="molecule type" value="Genomic_DNA"/>
</dbReference>
<evidence type="ECO:0008006" key="5">
    <source>
        <dbReference type="Google" id="ProtNLM"/>
    </source>
</evidence>
<sequence>MKNILLALGVISVLGACAHHDDVRPNSDNQHYVIIKASDRGEGIKEALNQATHFCKQDKQSMYVINESVTYQGELDEKTFLNDKSTAQMISEAGTWLWILGDGYVDDAGAIASLAGASAEHSLGKPYLVNVSFRCDS</sequence>
<dbReference type="RefSeq" id="WP_138591118.1">
    <property type="nucleotide sequence ID" value="NZ_PNBW01000002.1"/>
</dbReference>
<gene>
    <name evidence="1" type="ORF">CWC19_06630</name>
    <name evidence="2" type="ORF">CWC20_00305</name>
</gene>
<dbReference type="AlphaFoldDB" id="A0A5S3VC73"/>
<evidence type="ECO:0000313" key="3">
    <source>
        <dbReference type="Proteomes" id="UP000307164"/>
    </source>
</evidence>
<evidence type="ECO:0000313" key="4">
    <source>
        <dbReference type="Proteomes" id="UP000307217"/>
    </source>
</evidence>
<dbReference type="Proteomes" id="UP000307164">
    <property type="component" value="Unassembled WGS sequence"/>
</dbReference>
<evidence type="ECO:0000313" key="2">
    <source>
        <dbReference type="EMBL" id="TMO79093.1"/>
    </source>
</evidence>
<dbReference type="EMBL" id="PNBX01000024">
    <property type="protein sequence ID" value="TMO69103.1"/>
    <property type="molecule type" value="Genomic_DNA"/>
</dbReference>
<dbReference type="OrthoDB" id="5295192at2"/>
<dbReference type="Proteomes" id="UP000307217">
    <property type="component" value="Unassembled WGS sequence"/>
</dbReference>
<accession>A0A5S3VC73</accession>
<proteinExistence type="predicted"/>
<comment type="caution">
    <text evidence="1">The sequence shown here is derived from an EMBL/GenBank/DDBJ whole genome shotgun (WGS) entry which is preliminary data.</text>
</comment>
<keyword evidence="3" id="KW-1185">Reference proteome</keyword>
<reference evidence="1" key="3">
    <citation type="submission" date="2019-09" db="EMBL/GenBank/DDBJ databases">
        <title>Co-occurence of chitin degradation, pigmentation and bioactivity in marine Pseudoalteromonas.</title>
        <authorList>
            <person name="Sonnenschein E.C."/>
            <person name="Bech P.K."/>
        </authorList>
    </citation>
    <scope>NUCLEOTIDE SEQUENCE</scope>
    <source>
        <strain evidence="1">S3790</strain>
        <strain evidence="2">S3895</strain>
    </source>
</reference>
<protein>
    <recommendedName>
        <fullName evidence="5">Lipoprotein</fullName>
    </recommendedName>
</protein>
<evidence type="ECO:0000313" key="1">
    <source>
        <dbReference type="EMBL" id="TMO69103.1"/>
    </source>
</evidence>
<organism evidence="1 4">
    <name type="scientific">Pseudoalteromonas aurantia</name>
    <dbReference type="NCBI Taxonomy" id="43654"/>
    <lineage>
        <taxon>Bacteria</taxon>
        <taxon>Pseudomonadati</taxon>
        <taxon>Pseudomonadota</taxon>
        <taxon>Gammaproteobacteria</taxon>
        <taxon>Alteromonadales</taxon>
        <taxon>Pseudoalteromonadaceae</taxon>
        <taxon>Pseudoalteromonas</taxon>
    </lineage>
</organism>
<dbReference type="PROSITE" id="PS51257">
    <property type="entry name" value="PROKAR_LIPOPROTEIN"/>
    <property type="match status" value="1"/>
</dbReference>